<feature type="transmembrane region" description="Helical" evidence="6">
    <location>
        <begin position="64"/>
        <end position="81"/>
    </location>
</feature>
<proteinExistence type="predicted"/>
<keyword evidence="5 6" id="KW-0472">Membrane</keyword>
<keyword evidence="3 6" id="KW-0812">Transmembrane</keyword>
<feature type="transmembrane region" description="Helical" evidence="6">
    <location>
        <begin position="12"/>
        <end position="32"/>
    </location>
</feature>
<evidence type="ECO:0000313" key="7">
    <source>
        <dbReference type="EMBL" id="PWK13780.1"/>
    </source>
</evidence>
<evidence type="ECO:0000313" key="8">
    <source>
        <dbReference type="Proteomes" id="UP000245634"/>
    </source>
</evidence>
<evidence type="ECO:0000256" key="4">
    <source>
        <dbReference type="ARBA" id="ARBA00022989"/>
    </source>
</evidence>
<dbReference type="AlphaFoldDB" id="A0A316DAR4"/>
<name>A0A316DAR4_9BACL</name>
<dbReference type="GO" id="GO:0005886">
    <property type="term" value="C:plasma membrane"/>
    <property type="evidence" value="ECO:0007669"/>
    <property type="project" value="UniProtKB-ARBA"/>
</dbReference>
<reference evidence="7 8" key="1">
    <citation type="submission" date="2018-05" db="EMBL/GenBank/DDBJ databases">
        <title>Genomic Encyclopedia of Type Strains, Phase IV (KMG-IV): sequencing the most valuable type-strain genomes for metagenomic binning, comparative biology and taxonomic classification.</title>
        <authorList>
            <person name="Goeker M."/>
        </authorList>
    </citation>
    <scope>NUCLEOTIDE SEQUENCE [LARGE SCALE GENOMIC DNA]</scope>
    <source>
        <strain evidence="7 8">DSM 18773</strain>
    </source>
</reference>
<organism evidence="7 8">
    <name type="scientific">Tumebacillus permanentifrigoris</name>
    <dbReference type="NCBI Taxonomy" id="378543"/>
    <lineage>
        <taxon>Bacteria</taxon>
        <taxon>Bacillati</taxon>
        <taxon>Bacillota</taxon>
        <taxon>Bacilli</taxon>
        <taxon>Bacillales</taxon>
        <taxon>Alicyclobacillaceae</taxon>
        <taxon>Tumebacillus</taxon>
    </lineage>
</organism>
<feature type="transmembrane region" description="Helical" evidence="6">
    <location>
        <begin position="280"/>
        <end position="297"/>
    </location>
</feature>
<feature type="transmembrane region" description="Helical" evidence="6">
    <location>
        <begin position="107"/>
        <end position="132"/>
    </location>
</feature>
<accession>A0A316DAR4</accession>
<feature type="transmembrane region" description="Helical" evidence="6">
    <location>
        <begin position="38"/>
        <end position="57"/>
    </location>
</feature>
<evidence type="ECO:0000256" key="5">
    <source>
        <dbReference type="ARBA" id="ARBA00023136"/>
    </source>
</evidence>
<evidence type="ECO:0000256" key="1">
    <source>
        <dbReference type="ARBA" id="ARBA00004141"/>
    </source>
</evidence>
<evidence type="ECO:0000256" key="3">
    <source>
        <dbReference type="ARBA" id="ARBA00022692"/>
    </source>
</evidence>
<keyword evidence="2" id="KW-1003">Cell membrane</keyword>
<comment type="subcellular location">
    <subcellularLocation>
        <location evidence="1">Membrane</location>
        <topology evidence="1">Multi-pass membrane protein</topology>
    </subcellularLocation>
</comment>
<dbReference type="OrthoDB" id="2039442at2"/>
<dbReference type="InterPro" id="IPR003339">
    <property type="entry name" value="ABC/ECF_trnsptr_transmembrane"/>
</dbReference>
<sequence>MSGGSKDPRMRELYGHALTLLFYPFLLLMVSVLTFHPLYLGAEWVVLLFALALHGGLRTYARTLKFAIPILLLILVINVLLNKNGATLLYKGPSVAVIGQLRITGEALAYGLVMGLRMLVFFGIFALTLHWLSADRALELSAKVAKKSAVTAMMTTRLIPYLSEQAEQIGDVLQTRGVRFNDGHVLRRLAARRPMLGVLLISALEGSWQVAEAMEARGFGQGKRSSYSRERWGRRDVYTWSAFLAAIALVVWSWTTAWTYIDYYPRIHTKMSEEGPWPTILHALVLSIALALPPVLLKKRRRH</sequence>
<dbReference type="Pfam" id="PF02361">
    <property type="entry name" value="CbiQ"/>
    <property type="match status" value="1"/>
</dbReference>
<feature type="transmembrane region" description="Helical" evidence="6">
    <location>
        <begin position="237"/>
        <end position="260"/>
    </location>
</feature>
<dbReference type="EMBL" id="QGGL01000006">
    <property type="protein sequence ID" value="PWK13780.1"/>
    <property type="molecule type" value="Genomic_DNA"/>
</dbReference>
<evidence type="ECO:0000256" key="6">
    <source>
        <dbReference type="SAM" id="Phobius"/>
    </source>
</evidence>
<protein>
    <submittedName>
        <fullName evidence="7">Energy-coupling factor transport system permease protein</fullName>
    </submittedName>
</protein>
<dbReference type="PANTHER" id="PTHR34857:SF2">
    <property type="entry name" value="SLL0384 PROTEIN"/>
    <property type="match status" value="1"/>
</dbReference>
<evidence type="ECO:0000256" key="2">
    <source>
        <dbReference type="ARBA" id="ARBA00022475"/>
    </source>
</evidence>
<comment type="caution">
    <text evidence="7">The sequence shown here is derived from an EMBL/GenBank/DDBJ whole genome shotgun (WGS) entry which is preliminary data.</text>
</comment>
<dbReference type="PANTHER" id="PTHR34857">
    <property type="entry name" value="SLL0384 PROTEIN"/>
    <property type="match status" value="1"/>
</dbReference>
<dbReference type="Proteomes" id="UP000245634">
    <property type="component" value="Unassembled WGS sequence"/>
</dbReference>
<gene>
    <name evidence="7" type="ORF">C7459_10660</name>
</gene>
<keyword evidence="4 6" id="KW-1133">Transmembrane helix</keyword>
<keyword evidence="8" id="KW-1185">Reference proteome</keyword>
<dbReference type="CDD" id="cd16914">
    <property type="entry name" value="EcfT"/>
    <property type="match status" value="1"/>
</dbReference>
<dbReference type="InterPro" id="IPR051611">
    <property type="entry name" value="ECF_transporter_component"/>
</dbReference>